<proteinExistence type="predicted"/>
<evidence type="ECO:0000313" key="1">
    <source>
        <dbReference type="EMBL" id="GBM90481.1"/>
    </source>
</evidence>
<dbReference type="AlphaFoldDB" id="A0A4Y2JJG5"/>
<dbReference type="Proteomes" id="UP000499080">
    <property type="component" value="Unassembled WGS sequence"/>
</dbReference>
<name>A0A4Y2JJG5_ARAVE</name>
<protein>
    <submittedName>
        <fullName evidence="1">Uncharacterized protein</fullName>
    </submittedName>
</protein>
<dbReference type="EMBL" id="BGPR01003623">
    <property type="protein sequence ID" value="GBM90481.1"/>
    <property type="molecule type" value="Genomic_DNA"/>
</dbReference>
<reference evidence="1 2" key="1">
    <citation type="journal article" date="2019" name="Sci. Rep.">
        <title>Orb-weaving spider Araneus ventricosus genome elucidates the spidroin gene catalogue.</title>
        <authorList>
            <person name="Kono N."/>
            <person name="Nakamura H."/>
            <person name="Ohtoshi R."/>
            <person name="Moran D.A.P."/>
            <person name="Shinohara A."/>
            <person name="Yoshida Y."/>
            <person name="Fujiwara M."/>
            <person name="Mori M."/>
            <person name="Tomita M."/>
            <person name="Arakawa K."/>
        </authorList>
    </citation>
    <scope>NUCLEOTIDE SEQUENCE [LARGE SCALE GENOMIC DNA]</scope>
</reference>
<sequence length="170" mass="18389">RTRSTPTLPWQLGYLITASALASSTEAGALVVNHLATARPLPKELRKRVQAYLSGSNSSVYSSSPPGGSNHVYTPSSLVFKITAPVRAMPASFFFIVPNKSRPPHGGGGLPTGPLPALHPFWVGRASVGIFIQYQREGVWPPTNDLACSRPNIRRIFSGIWFEPGTLRPQ</sequence>
<gene>
    <name evidence="1" type="ORF">AVEN_51883_1</name>
</gene>
<accession>A0A4Y2JJG5</accession>
<keyword evidence="2" id="KW-1185">Reference proteome</keyword>
<feature type="non-terminal residue" evidence="1">
    <location>
        <position position="1"/>
    </location>
</feature>
<organism evidence="1 2">
    <name type="scientific">Araneus ventricosus</name>
    <name type="common">Orbweaver spider</name>
    <name type="synonym">Epeira ventricosa</name>
    <dbReference type="NCBI Taxonomy" id="182803"/>
    <lineage>
        <taxon>Eukaryota</taxon>
        <taxon>Metazoa</taxon>
        <taxon>Ecdysozoa</taxon>
        <taxon>Arthropoda</taxon>
        <taxon>Chelicerata</taxon>
        <taxon>Arachnida</taxon>
        <taxon>Araneae</taxon>
        <taxon>Araneomorphae</taxon>
        <taxon>Entelegynae</taxon>
        <taxon>Araneoidea</taxon>
        <taxon>Araneidae</taxon>
        <taxon>Araneus</taxon>
    </lineage>
</organism>
<evidence type="ECO:0000313" key="2">
    <source>
        <dbReference type="Proteomes" id="UP000499080"/>
    </source>
</evidence>
<comment type="caution">
    <text evidence="1">The sequence shown here is derived from an EMBL/GenBank/DDBJ whole genome shotgun (WGS) entry which is preliminary data.</text>
</comment>